<proteinExistence type="predicted"/>
<keyword evidence="3" id="KW-1185">Reference proteome</keyword>
<dbReference type="AlphaFoldDB" id="A0A6A4NV40"/>
<feature type="region of interest" description="Disordered" evidence="1">
    <location>
        <begin position="21"/>
        <end position="43"/>
    </location>
</feature>
<dbReference type="Pfam" id="PF04720">
    <property type="entry name" value="PDDEXK_6"/>
    <property type="match status" value="1"/>
</dbReference>
<dbReference type="Proteomes" id="UP000447434">
    <property type="component" value="Chromosome 19"/>
</dbReference>
<dbReference type="PANTHER" id="PTHR31579">
    <property type="entry name" value="OS03G0796600 PROTEIN"/>
    <property type="match status" value="1"/>
</dbReference>
<sequence>MVKENEEVSFADTVFGFWEEFQDQSENSSNSSSFDEDYDDEEESFCGDEKNKAFWEEQEHLLQGTLCRTSSIETKVRHATKEALRELNMSERVCICQRPEAAAASVKTKTCRDCLQRELRDRLLKLGYNCFICKSKWISSPGIPSGEHTYLEVIDKSNSKRGEVKVVIELSFRGEFEMARANEEYNKLLRKLPQVFVGKSERLKVLVKIICSAAKKCMKDKKMHLAPWRKQKYMLAKWLGTYDRSILEPLPSVYTAKPQKPKTSMLTFDLLENITSLHCNNAVEVV</sequence>
<accession>A0A6A4NV40</accession>
<evidence type="ECO:0000313" key="3">
    <source>
        <dbReference type="Proteomes" id="UP000447434"/>
    </source>
</evidence>
<gene>
    <name evidence="2" type="ORF">Lalb_Chr19g0135231</name>
</gene>
<protein>
    <submittedName>
        <fullName evidence="2">Uncharacterized protein</fullName>
    </submittedName>
</protein>
<evidence type="ECO:0000313" key="2">
    <source>
        <dbReference type="EMBL" id="KAE9593010.1"/>
    </source>
</evidence>
<dbReference type="OrthoDB" id="691424at2759"/>
<dbReference type="PANTHER" id="PTHR31579:SF58">
    <property type="entry name" value="PLANT-SPECIFIC DOMAIN TIGR01615 FAMILY PROTEIN"/>
    <property type="match status" value="1"/>
</dbReference>
<dbReference type="InterPro" id="IPR006502">
    <property type="entry name" value="PDDEXK-like"/>
</dbReference>
<feature type="compositionally biased region" description="Low complexity" evidence="1">
    <location>
        <begin position="24"/>
        <end position="33"/>
    </location>
</feature>
<reference evidence="3" key="1">
    <citation type="journal article" date="2020" name="Nat. Commun.">
        <title>Genome sequence of the cluster root forming white lupin.</title>
        <authorList>
            <person name="Hufnagel B."/>
            <person name="Marques A."/>
            <person name="Soriano A."/>
            <person name="Marques L."/>
            <person name="Divol F."/>
            <person name="Doumas P."/>
            <person name="Sallet E."/>
            <person name="Mancinotti D."/>
            <person name="Carrere S."/>
            <person name="Marande W."/>
            <person name="Arribat S."/>
            <person name="Keller J."/>
            <person name="Huneau C."/>
            <person name="Blein T."/>
            <person name="Aime D."/>
            <person name="Laguerre M."/>
            <person name="Taylor J."/>
            <person name="Schubert V."/>
            <person name="Nelson M."/>
            <person name="Geu-Flores F."/>
            <person name="Crespi M."/>
            <person name="Gallardo-Guerrero K."/>
            <person name="Delaux P.-M."/>
            <person name="Salse J."/>
            <person name="Berges H."/>
            <person name="Guyot R."/>
            <person name="Gouzy J."/>
            <person name="Peret B."/>
        </authorList>
    </citation>
    <scope>NUCLEOTIDE SEQUENCE [LARGE SCALE GENOMIC DNA]</scope>
    <source>
        <strain evidence="3">cv. Amiga</strain>
    </source>
</reference>
<evidence type="ECO:0000256" key="1">
    <source>
        <dbReference type="SAM" id="MobiDB-lite"/>
    </source>
</evidence>
<dbReference type="NCBIfam" id="TIGR01615">
    <property type="entry name" value="A_thal_3542"/>
    <property type="match status" value="1"/>
</dbReference>
<feature type="compositionally biased region" description="Acidic residues" evidence="1">
    <location>
        <begin position="34"/>
        <end position="43"/>
    </location>
</feature>
<name>A0A6A4NV40_LUPAL</name>
<organism evidence="2 3">
    <name type="scientific">Lupinus albus</name>
    <name type="common">White lupine</name>
    <name type="synonym">Lupinus termis</name>
    <dbReference type="NCBI Taxonomy" id="3870"/>
    <lineage>
        <taxon>Eukaryota</taxon>
        <taxon>Viridiplantae</taxon>
        <taxon>Streptophyta</taxon>
        <taxon>Embryophyta</taxon>
        <taxon>Tracheophyta</taxon>
        <taxon>Spermatophyta</taxon>
        <taxon>Magnoliopsida</taxon>
        <taxon>eudicotyledons</taxon>
        <taxon>Gunneridae</taxon>
        <taxon>Pentapetalae</taxon>
        <taxon>rosids</taxon>
        <taxon>fabids</taxon>
        <taxon>Fabales</taxon>
        <taxon>Fabaceae</taxon>
        <taxon>Papilionoideae</taxon>
        <taxon>50 kb inversion clade</taxon>
        <taxon>genistoids sensu lato</taxon>
        <taxon>core genistoids</taxon>
        <taxon>Genisteae</taxon>
        <taxon>Lupinus</taxon>
    </lineage>
</organism>
<comment type="caution">
    <text evidence="2">The sequence shown here is derived from an EMBL/GenBank/DDBJ whole genome shotgun (WGS) entry which is preliminary data.</text>
</comment>
<dbReference type="EMBL" id="WOCE01000019">
    <property type="protein sequence ID" value="KAE9593010.1"/>
    <property type="molecule type" value="Genomic_DNA"/>
</dbReference>